<sequence>MKSYIQGLITGGVLVFALFVLMGSSGGNQVGRYSISTDAKDGKIYQTIFDTKIGKVIRRGVKKDGRFYE</sequence>
<protein>
    <submittedName>
        <fullName evidence="1">Uncharacterized protein</fullName>
    </submittedName>
</protein>
<reference evidence="1" key="1">
    <citation type="submission" date="2018-05" db="EMBL/GenBank/DDBJ databases">
        <authorList>
            <person name="Lanie J.A."/>
            <person name="Ng W.-L."/>
            <person name="Kazmierczak K.M."/>
            <person name="Andrzejewski T.M."/>
            <person name="Davidsen T.M."/>
            <person name="Wayne K.J."/>
            <person name="Tettelin H."/>
            <person name="Glass J.I."/>
            <person name="Rusch D."/>
            <person name="Podicherti R."/>
            <person name="Tsui H.-C.T."/>
            <person name="Winkler M.E."/>
        </authorList>
    </citation>
    <scope>NUCLEOTIDE SEQUENCE</scope>
</reference>
<dbReference type="AlphaFoldDB" id="A0A382BDJ2"/>
<accession>A0A382BDJ2</accession>
<proteinExistence type="predicted"/>
<evidence type="ECO:0000313" key="1">
    <source>
        <dbReference type="EMBL" id="SVB11313.1"/>
    </source>
</evidence>
<gene>
    <name evidence="1" type="ORF">METZ01_LOCUS164167</name>
</gene>
<dbReference type="EMBL" id="UINC01029120">
    <property type="protein sequence ID" value="SVB11313.1"/>
    <property type="molecule type" value="Genomic_DNA"/>
</dbReference>
<name>A0A382BDJ2_9ZZZZ</name>
<organism evidence="1">
    <name type="scientific">marine metagenome</name>
    <dbReference type="NCBI Taxonomy" id="408172"/>
    <lineage>
        <taxon>unclassified sequences</taxon>
        <taxon>metagenomes</taxon>
        <taxon>ecological metagenomes</taxon>
    </lineage>
</organism>